<dbReference type="InterPro" id="IPR001533">
    <property type="entry name" value="Pterin_deHydtase"/>
</dbReference>
<keyword evidence="7" id="KW-1185">Reference proteome</keyword>
<dbReference type="Proteomes" id="UP001492380">
    <property type="component" value="Unassembled WGS sequence"/>
</dbReference>
<dbReference type="EMBL" id="JBBWRZ010000003">
    <property type="protein sequence ID" value="KAK8240127.1"/>
    <property type="molecule type" value="Genomic_DNA"/>
</dbReference>
<keyword evidence="4" id="KW-0456">Lyase</keyword>
<dbReference type="PANTHER" id="PTHR12599:SF0">
    <property type="entry name" value="PTERIN-4-ALPHA-CARBINOLAMINE DEHYDRATASE"/>
    <property type="match status" value="1"/>
</dbReference>
<protein>
    <recommendedName>
        <fullName evidence="3">4a-hydroxytetrahydrobiopterin dehydratase</fullName>
        <ecNumber evidence="3">4.2.1.96</ecNumber>
    </recommendedName>
    <alternativeName>
        <fullName evidence="5">4-alpha-hydroxy-tetrahydropterin dehydratase</fullName>
    </alternativeName>
</protein>
<dbReference type="EC" id="4.2.1.96" evidence="3"/>
<evidence type="ECO:0000256" key="1">
    <source>
        <dbReference type="ARBA" id="ARBA00001554"/>
    </source>
</evidence>
<evidence type="ECO:0000313" key="7">
    <source>
        <dbReference type="Proteomes" id="UP001492380"/>
    </source>
</evidence>
<evidence type="ECO:0000313" key="6">
    <source>
        <dbReference type="EMBL" id="KAK8240127.1"/>
    </source>
</evidence>
<comment type="similarity">
    <text evidence="2">Belongs to the pterin-4-alpha-carbinolamine dehydratase family.</text>
</comment>
<organism evidence="6 7">
    <name type="scientific">Phyllosticta capitalensis</name>
    <dbReference type="NCBI Taxonomy" id="121624"/>
    <lineage>
        <taxon>Eukaryota</taxon>
        <taxon>Fungi</taxon>
        <taxon>Dikarya</taxon>
        <taxon>Ascomycota</taxon>
        <taxon>Pezizomycotina</taxon>
        <taxon>Dothideomycetes</taxon>
        <taxon>Dothideomycetes incertae sedis</taxon>
        <taxon>Botryosphaeriales</taxon>
        <taxon>Phyllostictaceae</taxon>
        <taxon>Phyllosticta</taxon>
    </lineage>
</organism>
<accession>A0ABR1YVF1</accession>
<comment type="catalytic activity">
    <reaction evidence="1">
        <text>(4aS,6R)-4a-hydroxy-L-erythro-5,6,7,8-tetrahydrobiopterin = (6R)-L-erythro-6,7-dihydrobiopterin + H2O</text>
        <dbReference type="Rhea" id="RHEA:11920"/>
        <dbReference type="ChEBI" id="CHEBI:15377"/>
        <dbReference type="ChEBI" id="CHEBI:15642"/>
        <dbReference type="ChEBI" id="CHEBI:43120"/>
        <dbReference type="EC" id="4.2.1.96"/>
    </reaction>
</comment>
<evidence type="ECO:0000256" key="3">
    <source>
        <dbReference type="ARBA" id="ARBA00013252"/>
    </source>
</evidence>
<evidence type="ECO:0000256" key="2">
    <source>
        <dbReference type="ARBA" id="ARBA00006472"/>
    </source>
</evidence>
<evidence type="ECO:0000256" key="4">
    <source>
        <dbReference type="ARBA" id="ARBA00023239"/>
    </source>
</evidence>
<proteinExistence type="inferred from homology"/>
<dbReference type="CDD" id="cd00488">
    <property type="entry name" value="PCD_DCoH"/>
    <property type="match status" value="1"/>
</dbReference>
<dbReference type="InterPro" id="IPR036428">
    <property type="entry name" value="PCD_sf"/>
</dbReference>
<evidence type="ECO:0000256" key="5">
    <source>
        <dbReference type="ARBA" id="ARBA00030497"/>
    </source>
</evidence>
<sequence>MITIARPAGSQLQRLQRFSQPKFAIATPRFRGPITSNQSQRSWYRRSAIAMAPKFAPGSDESSMTQKTDALVQQHGWELDAEEMGLRKTFHFKTYTKALDFLNIIGVRSKSRSHHATMTIVSLPCQVYLPVSWAGKKPSSVEVHWTTHVPRGLSSKDIDMARYCEEQATEIGTVEKGQGQNCHTGKAA</sequence>
<gene>
    <name evidence="6" type="ORF">HDK90DRAFT_173904</name>
</gene>
<dbReference type="PANTHER" id="PTHR12599">
    <property type="entry name" value="PTERIN-4-ALPHA-CARBINOLAMINE DEHYDRATASE"/>
    <property type="match status" value="1"/>
</dbReference>
<dbReference type="Pfam" id="PF01329">
    <property type="entry name" value="Pterin_4a"/>
    <property type="match status" value="1"/>
</dbReference>
<dbReference type="Gene3D" id="3.30.1360.20">
    <property type="entry name" value="Transcriptional coactivator/pterin dehydratase"/>
    <property type="match status" value="1"/>
</dbReference>
<name>A0ABR1YVF1_9PEZI</name>
<dbReference type="SUPFAM" id="SSF55248">
    <property type="entry name" value="PCD-like"/>
    <property type="match status" value="1"/>
</dbReference>
<comment type="caution">
    <text evidence="6">The sequence shown here is derived from an EMBL/GenBank/DDBJ whole genome shotgun (WGS) entry which is preliminary data.</text>
</comment>
<reference evidence="6 7" key="1">
    <citation type="submission" date="2024-04" db="EMBL/GenBank/DDBJ databases">
        <title>Phyllosticta paracitricarpa is synonymous to the EU quarantine fungus P. citricarpa based on phylogenomic analyses.</title>
        <authorList>
            <consortium name="Lawrence Berkeley National Laboratory"/>
            <person name="Van Ingen-Buijs V.A."/>
            <person name="Van Westerhoven A.C."/>
            <person name="Haridas S."/>
            <person name="Skiadas P."/>
            <person name="Martin F."/>
            <person name="Groenewald J.Z."/>
            <person name="Crous P.W."/>
            <person name="Seidl M.F."/>
        </authorList>
    </citation>
    <scope>NUCLEOTIDE SEQUENCE [LARGE SCALE GENOMIC DNA]</scope>
    <source>
        <strain evidence="6 7">CBS 123374</strain>
    </source>
</reference>